<dbReference type="Gene3D" id="3.40.720.10">
    <property type="entry name" value="Alkaline Phosphatase, subunit A"/>
    <property type="match status" value="1"/>
</dbReference>
<dbReference type="AlphaFoldDB" id="A0A9D1MLX9"/>
<reference evidence="1" key="1">
    <citation type="submission" date="2020-10" db="EMBL/GenBank/DDBJ databases">
        <authorList>
            <person name="Gilroy R."/>
        </authorList>
    </citation>
    <scope>NUCLEOTIDE SEQUENCE</scope>
    <source>
        <strain evidence="1">9366</strain>
    </source>
</reference>
<name>A0A9D1MLX9_9FIRM</name>
<gene>
    <name evidence="1" type="ORF">IAB07_01490</name>
</gene>
<evidence type="ECO:0000313" key="1">
    <source>
        <dbReference type="EMBL" id="HIU62429.1"/>
    </source>
</evidence>
<dbReference type="InterPro" id="IPR002591">
    <property type="entry name" value="Phosphodiest/P_Trfase"/>
</dbReference>
<proteinExistence type="predicted"/>
<sequence>MERPSLTTLCASLCECMGVTPPEKAEPANKKFVAEITGGKLAEKAVMYNPDAVGTWIVNKYAEKFVPVRETAPYELQMRTVFPPKTPVCFASMYTGAQPRVHGIERYVKPVVKIDSLFDALIRQGKKPAIVAVKNSSLDKIFREREGMDYYITPYDKEAVEQGIELIKQDKYDFLVIYNQEYDDSIHFTHPTSRRARRAL</sequence>
<dbReference type="SUPFAM" id="SSF53649">
    <property type="entry name" value="Alkaline phosphatase-like"/>
    <property type="match status" value="1"/>
</dbReference>
<accession>A0A9D1MLX9</accession>
<comment type="caution">
    <text evidence="1">The sequence shown here is derived from an EMBL/GenBank/DDBJ whole genome shotgun (WGS) entry which is preliminary data.</text>
</comment>
<dbReference type="Pfam" id="PF01663">
    <property type="entry name" value="Phosphodiest"/>
    <property type="match status" value="1"/>
</dbReference>
<reference evidence="1" key="2">
    <citation type="journal article" date="2021" name="PeerJ">
        <title>Extensive microbial diversity within the chicken gut microbiome revealed by metagenomics and culture.</title>
        <authorList>
            <person name="Gilroy R."/>
            <person name="Ravi A."/>
            <person name="Getino M."/>
            <person name="Pursley I."/>
            <person name="Horton D.L."/>
            <person name="Alikhan N.F."/>
            <person name="Baker D."/>
            <person name="Gharbi K."/>
            <person name="Hall N."/>
            <person name="Watson M."/>
            <person name="Adriaenssens E.M."/>
            <person name="Foster-Nyarko E."/>
            <person name="Jarju S."/>
            <person name="Secka A."/>
            <person name="Antonio M."/>
            <person name="Oren A."/>
            <person name="Chaudhuri R.R."/>
            <person name="La Ragione R."/>
            <person name="Hildebrand F."/>
            <person name="Pallen M.J."/>
        </authorList>
    </citation>
    <scope>NUCLEOTIDE SEQUENCE</scope>
    <source>
        <strain evidence="1">9366</strain>
    </source>
</reference>
<protein>
    <submittedName>
        <fullName evidence="1">Alkaline phosphatase family protein</fullName>
    </submittedName>
</protein>
<organism evidence="1 2">
    <name type="scientific">Candidatus Caccalectryoclostridium excrementigallinarum</name>
    <dbReference type="NCBI Taxonomy" id="2840710"/>
    <lineage>
        <taxon>Bacteria</taxon>
        <taxon>Bacillati</taxon>
        <taxon>Bacillota</taxon>
        <taxon>Clostridia</taxon>
        <taxon>Christensenellales</taxon>
        <taxon>Christensenellaceae</taxon>
        <taxon>Christensenellaceae incertae sedis</taxon>
        <taxon>Candidatus Caccalectryoclostridium</taxon>
    </lineage>
</organism>
<dbReference type="Proteomes" id="UP000824145">
    <property type="component" value="Unassembled WGS sequence"/>
</dbReference>
<evidence type="ECO:0000313" key="2">
    <source>
        <dbReference type="Proteomes" id="UP000824145"/>
    </source>
</evidence>
<dbReference type="EMBL" id="DVNJ01000005">
    <property type="protein sequence ID" value="HIU62429.1"/>
    <property type="molecule type" value="Genomic_DNA"/>
</dbReference>
<dbReference type="InterPro" id="IPR017850">
    <property type="entry name" value="Alkaline_phosphatase_core_sf"/>
</dbReference>